<dbReference type="InterPro" id="IPR008422">
    <property type="entry name" value="KN_HD"/>
</dbReference>
<feature type="region of interest" description="Disordered" evidence="5">
    <location>
        <begin position="1"/>
        <end position="118"/>
    </location>
</feature>
<keyword evidence="8" id="KW-1185">Reference proteome</keyword>
<dbReference type="InterPro" id="IPR001356">
    <property type="entry name" value="HD"/>
</dbReference>
<dbReference type="GO" id="GO:0003677">
    <property type="term" value="F:DNA binding"/>
    <property type="evidence" value="ECO:0007669"/>
    <property type="project" value="UniProtKB-UniRule"/>
</dbReference>
<evidence type="ECO:0000256" key="5">
    <source>
        <dbReference type="SAM" id="MobiDB-lite"/>
    </source>
</evidence>
<dbReference type="OrthoDB" id="10056939at2759"/>
<keyword evidence="3 4" id="KW-0539">Nucleus</keyword>
<gene>
    <name evidence="7" type="ORF">P280DRAFT_155032</name>
</gene>
<dbReference type="GO" id="GO:0006355">
    <property type="term" value="P:regulation of DNA-templated transcription"/>
    <property type="evidence" value="ECO:0007669"/>
    <property type="project" value="InterPro"/>
</dbReference>
<evidence type="ECO:0000313" key="7">
    <source>
        <dbReference type="EMBL" id="KAF2636298.1"/>
    </source>
</evidence>
<dbReference type="Gene3D" id="1.10.10.60">
    <property type="entry name" value="Homeodomain-like"/>
    <property type="match status" value="1"/>
</dbReference>
<dbReference type="PANTHER" id="PTHR11850">
    <property type="entry name" value="HOMEOBOX PROTEIN TRANSCRIPTION FACTORS"/>
    <property type="match status" value="1"/>
</dbReference>
<dbReference type="EMBL" id="MU006799">
    <property type="protein sequence ID" value="KAF2636298.1"/>
    <property type="molecule type" value="Genomic_DNA"/>
</dbReference>
<dbReference type="CDD" id="cd00086">
    <property type="entry name" value="homeodomain"/>
    <property type="match status" value="1"/>
</dbReference>
<protein>
    <recommendedName>
        <fullName evidence="6">Homeobox domain-containing protein</fullName>
    </recommendedName>
</protein>
<evidence type="ECO:0000256" key="4">
    <source>
        <dbReference type="PROSITE-ProRule" id="PRU00108"/>
    </source>
</evidence>
<dbReference type="InterPro" id="IPR050224">
    <property type="entry name" value="TALE_homeobox"/>
</dbReference>
<feature type="compositionally biased region" description="Polar residues" evidence="5">
    <location>
        <begin position="52"/>
        <end position="65"/>
    </location>
</feature>
<evidence type="ECO:0000259" key="6">
    <source>
        <dbReference type="PROSITE" id="PS50071"/>
    </source>
</evidence>
<dbReference type="InterPro" id="IPR009057">
    <property type="entry name" value="Homeodomain-like_sf"/>
</dbReference>
<evidence type="ECO:0000256" key="2">
    <source>
        <dbReference type="ARBA" id="ARBA00023155"/>
    </source>
</evidence>
<feature type="DNA-binding region" description="Homeobox" evidence="4">
    <location>
        <begin position="262"/>
        <end position="324"/>
    </location>
</feature>
<keyword evidence="1 4" id="KW-0238">DNA-binding</keyword>
<dbReference type="SUPFAM" id="SSF46689">
    <property type="entry name" value="Homeodomain-like"/>
    <property type="match status" value="1"/>
</dbReference>
<comment type="subcellular location">
    <subcellularLocation>
        <location evidence="4">Nucleus</location>
    </subcellularLocation>
</comment>
<proteinExistence type="predicted"/>
<dbReference type="PROSITE" id="PS50071">
    <property type="entry name" value="HOMEOBOX_2"/>
    <property type="match status" value="1"/>
</dbReference>
<dbReference type="Proteomes" id="UP000799753">
    <property type="component" value="Unassembled WGS sequence"/>
</dbReference>
<dbReference type="AlphaFoldDB" id="A0A6A6RQ13"/>
<feature type="region of interest" description="Disordered" evidence="5">
    <location>
        <begin position="165"/>
        <end position="194"/>
    </location>
</feature>
<reference evidence="7" key="1">
    <citation type="journal article" date="2020" name="Stud. Mycol.">
        <title>101 Dothideomycetes genomes: a test case for predicting lifestyles and emergence of pathogens.</title>
        <authorList>
            <person name="Haridas S."/>
            <person name="Albert R."/>
            <person name="Binder M."/>
            <person name="Bloem J."/>
            <person name="Labutti K."/>
            <person name="Salamov A."/>
            <person name="Andreopoulos B."/>
            <person name="Baker S."/>
            <person name="Barry K."/>
            <person name="Bills G."/>
            <person name="Bluhm B."/>
            <person name="Cannon C."/>
            <person name="Castanera R."/>
            <person name="Culley D."/>
            <person name="Daum C."/>
            <person name="Ezra D."/>
            <person name="Gonzalez J."/>
            <person name="Henrissat B."/>
            <person name="Kuo A."/>
            <person name="Liang C."/>
            <person name="Lipzen A."/>
            <person name="Lutzoni F."/>
            <person name="Magnuson J."/>
            <person name="Mondo S."/>
            <person name="Nolan M."/>
            <person name="Ohm R."/>
            <person name="Pangilinan J."/>
            <person name="Park H.-J."/>
            <person name="Ramirez L."/>
            <person name="Alfaro M."/>
            <person name="Sun H."/>
            <person name="Tritt A."/>
            <person name="Yoshinaga Y."/>
            <person name="Zwiers L.-H."/>
            <person name="Turgeon B."/>
            <person name="Goodwin S."/>
            <person name="Spatafora J."/>
            <person name="Crous P."/>
            <person name="Grigoriev I."/>
        </authorList>
    </citation>
    <scope>NUCLEOTIDE SEQUENCE</scope>
    <source>
        <strain evidence="7">CBS 473.64</strain>
    </source>
</reference>
<dbReference type="Pfam" id="PF05920">
    <property type="entry name" value="Homeobox_KN"/>
    <property type="match status" value="1"/>
</dbReference>
<dbReference type="SMART" id="SM00389">
    <property type="entry name" value="HOX"/>
    <property type="match status" value="1"/>
</dbReference>
<sequence length="335" mass="37941">MEYLTLQDIPHRHYYNPRRMPSPDAPRAETQLPGMANHHMRNSPPFQPGEQRPSNTLPSFSQLMQNVREPSPPRTPSRKNGSMESSPVSRTQFEDVAWMSDGNRRRTDSGTSNFSDYPVYDSRRASIVDASVRAQQSAYHRPSLPYATPPPAGAVAGHARHHSTSVIHTQQPAGYPYGHGPASGPSGPVHYSTHPAEHYEARGSYYPEPQPQPHPYQRPDPYYAPAQAPYVSYDVNYHHQPPPYNNYSFQTTIGVDHTNFGNRKRRGNLPKEATSILKAWYAEHSDSPYPTEDEKIELCRQTQLSMNQVSNWFINARRRAPGKEQREAAQAQSQD</sequence>
<name>A0A6A6RQ13_9PLEO</name>
<evidence type="ECO:0000256" key="3">
    <source>
        <dbReference type="ARBA" id="ARBA00023242"/>
    </source>
</evidence>
<feature type="compositionally biased region" description="Polar residues" evidence="5">
    <location>
        <begin position="78"/>
        <end position="91"/>
    </location>
</feature>
<accession>A0A6A6RQ13</accession>
<dbReference type="GO" id="GO:0005634">
    <property type="term" value="C:nucleus"/>
    <property type="evidence" value="ECO:0007669"/>
    <property type="project" value="UniProtKB-SubCell"/>
</dbReference>
<keyword evidence="2 4" id="KW-0371">Homeobox</keyword>
<evidence type="ECO:0000313" key="8">
    <source>
        <dbReference type="Proteomes" id="UP000799753"/>
    </source>
</evidence>
<organism evidence="7 8">
    <name type="scientific">Massarina eburnea CBS 473.64</name>
    <dbReference type="NCBI Taxonomy" id="1395130"/>
    <lineage>
        <taxon>Eukaryota</taxon>
        <taxon>Fungi</taxon>
        <taxon>Dikarya</taxon>
        <taxon>Ascomycota</taxon>
        <taxon>Pezizomycotina</taxon>
        <taxon>Dothideomycetes</taxon>
        <taxon>Pleosporomycetidae</taxon>
        <taxon>Pleosporales</taxon>
        <taxon>Massarineae</taxon>
        <taxon>Massarinaceae</taxon>
        <taxon>Massarina</taxon>
    </lineage>
</organism>
<evidence type="ECO:0000256" key="1">
    <source>
        <dbReference type="ARBA" id="ARBA00023125"/>
    </source>
</evidence>
<feature type="domain" description="Homeobox" evidence="6">
    <location>
        <begin position="260"/>
        <end position="323"/>
    </location>
</feature>